<keyword evidence="3" id="KW-1185">Reference proteome</keyword>
<keyword evidence="1" id="KW-1133">Transmembrane helix</keyword>
<sequence>MKNRNRLLAVLKRQRLMTISWKYLSCFHSSSLILIRALRSEFLICPRSEGSVALFSPLEIIIYEILMDFALAALEAHRSMHAKVAAILFMIFPSLGAFLRYPQFSRLARL</sequence>
<comment type="caution">
    <text evidence="2">The sequence shown here is derived from an EMBL/GenBank/DDBJ whole genome shotgun (WGS) entry which is preliminary data.</text>
</comment>
<gene>
    <name evidence="2" type="ORF">TNCT_41591</name>
</gene>
<dbReference type="AlphaFoldDB" id="A0A8X6J3K5"/>
<evidence type="ECO:0000256" key="1">
    <source>
        <dbReference type="SAM" id="Phobius"/>
    </source>
</evidence>
<dbReference type="EMBL" id="BMAO01033507">
    <property type="protein sequence ID" value="GFQ90030.1"/>
    <property type="molecule type" value="Genomic_DNA"/>
</dbReference>
<feature type="transmembrane region" description="Helical" evidence="1">
    <location>
        <begin position="50"/>
        <end position="72"/>
    </location>
</feature>
<protein>
    <submittedName>
        <fullName evidence="2">Uncharacterized protein</fullName>
    </submittedName>
</protein>
<name>A0A8X6J3K5_TRICU</name>
<accession>A0A8X6J3K5</accession>
<keyword evidence="1" id="KW-0472">Membrane</keyword>
<organism evidence="2 3">
    <name type="scientific">Trichonephila clavata</name>
    <name type="common">Joro spider</name>
    <name type="synonym">Nephila clavata</name>
    <dbReference type="NCBI Taxonomy" id="2740835"/>
    <lineage>
        <taxon>Eukaryota</taxon>
        <taxon>Metazoa</taxon>
        <taxon>Ecdysozoa</taxon>
        <taxon>Arthropoda</taxon>
        <taxon>Chelicerata</taxon>
        <taxon>Arachnida</taxon>
        <taxon>Araneae</taxon>
        <taxon>Araneomorphae</taxon>
        <taxon>Entelegynae</taxon>
        <taxon>Araneoidea</taxon>
        <taxon>Nephilidae</taxon>
        <taxon>Trichonephila</taxon>
    </lineage>
</organism>
<evidence type="ECO:0000313" key="3">
    <source>
        <dbReference type="Proteomes" id="UP000887116"/>
    </source>
</evidence>
<keyword evidence="1" id="KW-0812">Transmembrane</keyword>
<proteinExistence type="predicted"/>
<feature type="transmembrane region" description="Helical" evidence="1">
    <location>
        <begin position="84"/>
        <end position="101"/>
    </location>
</feature>
<dbReference type="OrthoDB" id="6424922at2759"/>
<dbReference type="Proteomes" id="UP000887116">
    <property type="component" value="Unassembled WGS sequence"/>
</dbReference>
<reference evidence="2" key="1">
    <citation type="submission" date="2020-07" db="EMBL/GenBank/DDBJ databases">
        <title>Multicomponent nature underlies the extraordinary mechanical properties of spider dragline silk.</title>
        <authorList>
            <person name="Kono N."/>
            <person name="Nakamura H."/>
            <person name="Mori M."/>
            <person name="Yoshida Y."/>
            <person name="Ohtoshi R."/>
            <person name="Malay A.D."/>
            <person name="Moran D.A.P."/>
            <person name="Tomita M."/>
            <person name="Numata K."/>
            <person name="Arakawa K."/>
        </authorList>
    </citation>
    <scope>NUCLEOTIDE SEQUENCE</scope>
</reference>
<evidence type="ECO:0000313" key="2">
    <source>
        <dbReference type="EMBL" id="GFQ90030.1"/>
    </source>
</evidence>